<evidence type="ECO:0000313" key="1">
    <source>
        <dbReference type="EMBL" id="DAE09469.1"/>
    </source>
</evidence>
<accession>A0A8S5PSK0</accession>
<protein>
    <submittedName>
        <fullName evidence="1">Uncharacterized protein</fullName>
    </submittedName>
</protein>
<organism evidence="1">
    <name type="scientific">Siphoviridae sp. ct96x5</name>
    <dbReference type="NCBI Taxonomy" id="2825367"/>
    <lineage>
        <taxon>Viruses</taxon>
        <taxon>Duplodnaviria</taxon>
        <taxon>Heunggongvirae</taxon>
        <taxon>Uroviricota</taxon>
        <taxon>Caudoviricetes</taxon>
    </lineage>
</organism>
<dbReference type="EMBL" id="BK015488">
    <property type="protein sequence ID" value="DAE09469.1"/>
    <property type="molecule type" value="Genomic_DNA"/>
</dbReference>
<reference evidence="1" key="1">
    <citation type="journal article" date="2021" name="Proc. Natl. Acad. Sci. U.S.A.">
        <title>A Catalog of Tens of Thousands of Viruses from Human Metagenomes Reveals Hidden Associations with Chronic Diseases.</title>
        <authorList>
            <person name="Tisza M.J."/>
            <person name="Buck C.B."/>
        </authorList>
    </citation>
    <scope>NUCLEOTIDE SEQUENCE</scope>
    <source>
        <strain evidence="1">Ct96x5</strain>
    </source>
</reference>
<sequence length="215" mass="24885">MDDMFLLKSSRNPEGFMNEADPALDGFTIQQVIDALHNEPGTLTTEKLHGVVHDILDSQLQDLWAIIDENDEEIIAAAYKGRSDDPYKTPSFDMDWADRAEALARDIYTWCIENDCWQDVCIYYNGKRMSTSGKDKTGKIVYRYGGTPFIEDGYDPRDYFQYVREPNILSMSFEGTLYDILNNHDMFFLQDLFSKYGLYYECGDAWNLSAYPINE</sequence>
<name>A0A8S5PSK0_9CAUD</name>
<proteinExistence type="predicted"/>